<dbReference type="InterPro" id="IPR029058">
    <property type="entry name" value="AB_hydrolase_fold"/>
</dbReference>
<accession>A0ABP8TTB2</accession>
<dbReference type="InterPro" id="IPR011042">
    <property type="entry name" value="6-blade_b-propeller_TolB-like"/>
</dbReference>
<keyword evidence="5" id="KW-1185">Reference proteome</keyword>
<protein>
    <recommendedName>
        <fullName evidence="3">Peptidase S9 prolyl oligopeptidase catalytic domain-containing protein</fullName>
    </recommendedName>
</protein>
<dbReference type="RefSeq" id="WP_345364286.1">
    <property type="nucleotide sequence ID" value="NZ_BAABHJ010000031.1"/>
</dbReference>
<feature type="domain" description="Peptidase S9 prolyl oligopeptidase catalytic" evidence="3">
    <location>
        <begin position="434"/>
        <end position="631"/>
    </location>
</feature>
<dbReference type="EMBL" id="BAABHJ010000031">
    <property type="protein sequence ID" value="GAA4615969.1"/>
    <property type="molecule type" value="Genomic_DNA"/>
</dbReference>
<proteinExistence type="predicted"/>
<keyword evidence="2" id="KW-0645">Protease</keyword>
<dbReference type="InterPro" id="IPR011659">
    <property type="entry name" value="WD40"/>
</dbReference>
<evidence type="ECO:0000313" key="4">
    <source>
        <dbReference type="EMBL" id="GAA4615969.1"/>
    </source>
</evidence>
<dbReference type="Pfam" id="PF07676">
    <property type="entry name" value="PD40"/>
    <property type="match status" value="4"/>
</dbReference>
<dbReference type="InterPro" id="IPR001375">
    <property type="entry name" value="Peptidase_S9_cat"/>
</dbReference>
<comment type="caution">
    <text evidence="4">The sequence shown here is derived from an EMBL/GenBank/DDBJ whole genome shotgun (WGS) entry which is preliminary data.</text>
</comment>
<dbReference type="SUPFAM" id="SSF82171">
    <property type="entry name" value="DPP6 N-terminal domain-like"/>
    <property type="match status" value="1"/>
</dbReference>
<keyword evidence="1" id="KW-0378">Hydrolase</keyword>
<evidence type="ECO:0000259" key="3">
    <source>
        <dbReference type="Pfam" id="PF00326"/>
    </source>
</evidence>
<name>A0ABP8TTB2_9ACTN</name>
<dbReference type="PANTHER" id="PTHR42776">
    <property type="entry name" value="SERINE PEPTIDASE S9 FAMILY MEMBER"/>
    <property type="match status" value="1"/>
</dbReference>
<reference evidence="5" key="1">
    <citation type="journal article" date="2019" name="Int. J. Syst. Evol. Microbiol.">
        <title>The Global Catalogue of Microorganisms (GCM) 10K type strain sequencing project: providing services to taxonomists for standard genome sequencing and annotation.</title>
        <authorList>
            <consortium name="The Broad Institute Genomics Platform"/>
            <consortium name="The Broad Institute Genome Sequencing Center for Infectious Disease"/>
            <person name="Wu L."/>
            <person name="Ma J."/>
        </authorList>
    </citation>
    <scope>NUCLEOTIDE SEQUENCE [LARGE SCALE GENOMIC DNA]</scope>
    <source>
        <strain evidence="5">JCM 17938</strain>
    </source>
</reference>
<dbReference type="Gene3D" id="2.120.10.30">
    <property type="entry name" value="TolB, C-terminal domain"/>
    <property type="match status" value="2"/>
</dbReference>
<dbReference type="Pfam" id="PF00326">
    <property type="entry name" value="Peptidase_S9"/>
    <property type="match status" value="1"/>
</dbReference>
<dbReference type="PANTHER" id="PTHR42776:SF27">
    <property type="entry name" value="DIPEPTIDYL PEPTIDASE FAMILY MEMBER 6"/>
    <property type="match status" value="1"/>
</dbReference>
<evidence type="ECO:0000256" key="2">
    <source>
        <dbReference type="ARBA" id="ARBA00022825"/>
    </source>
</evidence>
<evidence type="ECO:0000256" key="1">
    <source>
        <dbReference type="ARBA" id="ARBA00022801"/>
    </source>
</evidence>
<organism evidence="4 5">
    <name type="scientific">Actinoallomurus liliacearum</name>
    <dbReference type="NCBI Taxonomy" id="1080073"/>
    <lineage>
        <taxon>Bacteria</taxon>
        <taxon>Bacillati</taxon>
        <taxon>Actinomycetota</taxon>
        <taxon>Actinomycetes</taxon>
        <taxon>Streptosporangiales</taxon>
        <taxon>Thermomonosporaceae</taxon>
        <taxon>Actinoallomurus</taxon>
    </lineage>
</organism>
<keyword evidence="2" id="KW-0720">Serine protease</keyword>
<dbReference type="SUPFAM" id="SSF53474">
    <property type="entry name" value="alpha/beta-Hydrolases"/>
    <property type="match status" value="1"/>
</dbReference>
<dbReference type="Proteomes" id="UP001500212">
    <property type="component" value="Unassembled WGS sequence"/>
</dbReference>
<gene>
    <name evidence="4" type="ORF">GCM10023195_70730</name>
</gene>
<evidence type="ECO:0000313" key="5">
    <source>
        <dbReference type="Proteomes" id="UP001500212"/>
    </source>
</evidence>
<dbReference type="Gene3D" id="3.40.50.1820">
    <property type="entry name" value="alpha/beta hydrolase"/>
    <property type="match status" value="1"/>
</dbReference>
<sequence>MTRPLVIDDLYRFAIPGEPALSPDGDRVVYTLTTQNAELDRAESSLWEVTADGAAPRRLTHGPADTAPCWSPDGSTVAFLRAGRIHLLPADGGEATPLTSREPAAGAPVWSPDGTRIAFAAPASVLDPVAPVEIDRLGYKADGLGLIGNVRTQLFVVDVATGRTRRLTDGDFLMGPPAWSPDGARLAFSASFGDRADVTGARAVHLIDADGTARRLAGNAGGLTATVAWFPGGDALLLVGRSTVTAGHLELLRQPLDGSPPVALSAPLDRNVMPGMPGYPGALPQFTDSEGSEIVFCARDRGVTRLYRLSADGIAEIPLAAATGVSGCSVAAKAGRAALAVADGSSFAEIAMLDLGTGEAVRLTEHTAGSLPDVAFPSIAERDFAVSDGTRVHGLLIRDPGAPVMGPLLVDVHGGPHNAWAPHADPVHLYHHELAARGWTILALNVRGSDGYGEDFYTAAIGAWGEADERDVLEPVQALIDEGLVDPARIALTGYSYGGYLTCWLSARSDVFKVAVPGGVVTDLLSMAGTSDQGEELTAMEVGPRDRLVELSPLSHVDGVRAPTLILHGGADDCCPIGQAEQWFHALRTRGVPVRLVRYPGGAPQFILHGRPSHRADYSRRLIGWVEQHLGAENV</sequence>